<keyword evidence="2" id="KW-1185">Reference proteome</keyword>
<dbReference type="AlphaFoldDB" id="A0A2U1JG52"/>
<gene>
    <name evidence="1" type="ORF">DB895_14060</name>
</gene>
<name>A0A2U1JG52_9FLAO</name>
<proteinExistence type="predicted"/>
<reference evidence="1 2" key="1">
    <citation type="submission" date="2018-04" db="EMBL/GenBank/DDBJ databases">
        <title>Flavobacterium sp. nov., isolated from glacier ice.</title>
        <authorList>
            <person name="Liu Q."/>
            <person name="Xin Y.-H."/>
        </authorList>
    </citation>
    <scope>NUCLEOTIDE SEQUENCE [LARGE SCALE GENOMIC DNA]</scope>
    <source>
        <strain evidence="1 2">RB1R5</strain>
    </source>
</reference>
<comment type="caution">
    <text evidence="1">The sequence shown here is derived from an EMBL/GenBank/DDBJ whole genome shotgun (WGS) entry which is preliminary data.</text>
</comment>
<dbReference type="EMBL" id="QCZI01000041">
    <property type="protein sequence ID" value="PWA03853.1"/>
    <property type="molecule type" value="Genomic_DNA"/>
</dbReference>
<dbReference type="Proteomes" id="UP000245449">
    <property type="component" value="Unassembled WGS sequence"/>
</dbReference>
<dbReference type="OrthoDB" id="799987at2"/>
<sequence>MEYWKKILKSQRGRGKSGLTIPFIIGSQHFLKQKKYEYDIFQLIFEIVEKGTFEVTLTLCPDIHTLILEIKKPYKNVYYPKFNGNEQTNLSVAINLIDEFGDTIENIISKLVEKFQDKINNGEFSAKNSQDQREAIWGSFSEIEDYPFIIKSLNEL</sequence>
<evidence type="ECO:0000313" key="1">
    <source>
        <dbReference type="EMBL" id="PWA03853.1"/>
    </source>
</evidence>
<dbReference type="RefSeq" id="WP_116725985.1">
    <property type="nucleotide sequence ID" value="NZ_QCZI01000041.1"/>
</dbReference>
<protein>
    <submittedName>
        <fullName evidence="1">Uncharacterized protein</fullName>
    </submittedName>
</protein>
<organism evidence="1 2">
    <name type="scientific">Flavobacterium psychrotolerans</name>
    <dbReference type="NCBI Taxonomy" id="2169410"/>
    <lineage>
        <taxon>Bacteria</taxon>
        <taxon>Pseudomonadati</taxon>
        <taxon>Bacteroidota</taxon>
        <taxon>Flavobacteriia</taxon>
        <taxon>Flavobacteriales</taxon>
        <taxon>Flavobacteriaceae</taxon>
        <taxon>Flavobacterium</taxon>
    </lineage>
</organism>
<accession>A0A2U1JG52</accession>
<evidence type="ECO:0000313" key="2">
    <source>
        <dbReference type="Proteomes" id="UP000245449"/>
    </source>
</evidence>